<dbReference type="InterPro" id="IPR051330">
    <property type="entry name" value="Phosphatase_reg/MetRdx"/>
</dbReference>
<dbReference type="Gene3D" id="3.30.450.40">
    <property type="match status" value="1"/>
</dbReference>
<comment type="caution">
    <text evidence="3">The sequence shown here is derived from an EMBL/GenBank/DDBJ whole genome shotgun (WGS) entry which is preliminary data.</text>
</comment>
<dbReference type="RefSeq" id="WP_057823814.1">
    <property type="nucleotide sequence ID" value="NZ_AZEA01000003.1"/>
</dbReference>
<dbReference type="EMBL" id="AZEA01000003">
    <property type="protein sequence ID" value="KRK89192.1"/>
    <property type="molecule type" value="Genomic_DNA"/>
</dbReference>
<dbReference type="Proteomes" id="UP000051581">
    <property type="component" value="Unassembled WGS sequence"/>
</dbReference>
<dbReference type="SUPFAM" id="SSF55781">
    <property type="entry name" value="GAF domain-like"/>
    <property type="match status" value="1"/>
</dbReference>
<dbReference type="PATRIC" id="fig|1423808.3.peg.1699"/>
<accession>A0A0R1L0V7</accession>
<dbReference type="PANTHER" id="PTHR21021:SF15">
    <property type="entry name" value="FREE METHIONINE-R-SULFOXIDE REDUCTASE"/>
    <property type="match status" value="1"/>
</dbReference>
<dbReference type="GO" id="GO:0005829">
    <property type="term" value="C:cytosol"/>
    <property type="evidence" value="ECO:0007669"/>
    <property type="project" value="TreeGrafter"/>
</dbReference>
<dbReference type="AlphaFoldDB" id="A0A0R1L0V7"/>
<dbReference type="PROSITE" id="PS01320">
    <property type="entry name" value="UPF0067"/>
    <property type="match status" value="1"/>
</dbReference>
<evidence type="ECO:0000259" key="2">
    <source>
        <dbReference type="Pfam" id="PF01590"/>
    </source>
</evidence>
<feature type="domain" description="GAF" evidence="2">
    <location>
        <begin position="41"/>
        <end position="145"/>
    </location>
</feature>
<dbReference type="Pfam" id="PF01590">
    <property type="entry name" value="GAF"/>
    <property type="match status" value="1"/>
</dbReference>
<name>A0A0R1L0V7_9LACO</name>
<protein>
    <submittedName>
        <fullName evidence="3">GAF sensor protein</fullName>
    </submittedName>
</protein>
<dbReference type="PANTHER" id="PTHR21021">
    <property type="entry name" value="GAF/PUTATIVE CYTOSKELETAL PROTEIN"/>
    <property type="match status" value="1"/>
</dbReference>
<reference evidence="3 4" key="1">
    <citation type="journal article" date="2015" name="Genome Announc.">
        <title>Expanding the biotechnology potential of lactobacilli through comparative genomics of 213 strains and associated genera.</title>
        <authorList>
            <person name="Sun Z."/>
            <person name="Harris H.M."/>
            <person name="McCann A."/>
            <person name="Guo C."/>
            <person name="Argimon S."/>
            <person name="Zhang W."/>
            <person name="Yang X."/>
            <person name="Jeffery I.B."/>
            <person name="Cooney J.C."/>
            <person name="Kagawa T.F."/>
            <person name="Liu W."/>
            <person name="Song Y."/>
            <person name="Salvetti E."/>
            <person name="Wrobel A."/>
            <person name="Rasinkangas P."/>
            <person name="Parkhill J."/>
            <person name="Rea M.C."/>
            <person name="O'Sullivan O."/>
            <person name="Ritari J."/>
            <person name="Douillard F.P."/>
            <person name="Paul Ross R."/>
            <person name="Yang R."/>
            <person name="Briner A.E."/>
            <person name="Felis G.E."/>
            <person name="de Vos W.M."/>
            <person name="Barrangou R."/>
            <person name="Klaenhammer T.R."/>
            <person name="Caufield P.W."/>
            <person name="Cui Y."/>
            <person name="Zhang H."/>
            <person name="O'Toole P.W."/>
        </authorList>
    </citation>
    <scope>NUCLEOTIDE SEQUENCE [LARGE SCALE GENOMIC DNA]</scope>
    <source>
        <strain evidence="3 4">DSM 19904</strain>
    </source>
</reference>
<dbReference type="FunFam" id="3.30.450.40:FF:000008">
    <property type="entry name" value="GAF domain-containing proteins"/>
    <property type="match status" value="1"/>
</dbReference>
<evidence type="ECO:0000313" key="3">
    <source>
        <dbReference type="EMBL" id="KRK89192.1"/>
    </source>
</evidence>
<dbReference type="GO" id="GO:0033745">
    <property type="term" value="F:L-methionine-(R)-S-oxide reductase activity"/>
    <property type="evidence" value="ECO:0007669"/>
    <property type="project" value="TreeGrafter"/>
</dbReference>
<organism evidence="3 4">
    <name type="scientific">Lentilactobacillus sunkii DSM 19904</name>
    <dbReference type="NCBI Taxonomy" id="1423808"/>
    <lineage>
        <taxon>Bacteria</taxon>
        <taxon>Bacillati</taxon>
        <taxon>Bacillota</taxon>
        <taxon>Bacilli</taxon>
        <taxon>Lactobacillales</taxon>
        <taxon>Lactobacillaceae</taxon>
        <taxon>Lentilactobacillus</taxon>
    </lineage>
</organism>
<evidence type="ECO:0000256" key="1">
    <source>
        <dbReference type="ARBA" id="ARBA00038454"/>
    </source>
</evidence>
<dbReference type="InterPro" id="IPR000614">
    <property type="entry name" value="FRMsr_CS"/>
</dbReference>
<sequence>MQNVTNLVNQQLDALLTGETDLISNMANAAALLNVTLEDINWVGFYRYVPDNDELILGPFQGNVACMHIKNGDGVCGTALKEKHSLRVADVHQFAGHIACDANSNSEIVVPLFKDGKAIGVLDIDSPILDRFSSEDEQILNQFADIFIKHVDFK</sequence>
<proteinExistence type="inferred from homology"/>
<evidence type="ECO:0000313" key="4">
    <source>
        <dbReference type="Proteomes" id="UP000051581"/>
    </source>
</evidence>
<dbReference type="InterPro" id="IPR003018">
    <property type="entry name" value="GAF"/>
</dbReference>
<gene>
    <name evidence="3" type="ORF">FD17_GL001679</name>
</gene>
<dbReference type="OrthoDB" id="9796252at2"/>
<keyword evidence="4" id="KW-1185">Reference proteome</keyword>
<comment type="similarity">
    <text evidence="1">Belongs to the free Met sulfoxide reductase family.</text>
</comment>
<dbReference type="InterPro" id="IPR029016">
    <property type="entry name" value="GAF-like_dom_sf"/>
</dbReference>